<dbReference type="Pfam" id="PF25601">
    <property type="entry name" value="AAA_lid_14"/>
    <property type="match status" value="1"/>
</dbReference>
<feature type="domain" description="Response regulatory" evidence="7">
    <location>
        <begin position="17"/>
        <end position="131"/>
    </location>
</feature>
<dbReference type="PROSITE" id="PS50110">
    <property type="entry name" value="RESPONSE_REGULATORY"/>
    <property type="match status" value="1"/>
</dbReference>
<dbReference type="InterPro" id="IPR002078">
    <property type="entry name" value="Sigma_54_int"/>
</dbReference>
<evidence type="ECO:0000313" key="8">
    <source>
        <dbReference type="EMBL" id="TVX97419.1"/>
    </source>
</evidence>
<dbReference type="PANTHER" id="PTHR32071:SF119">
    <property type="entry name" value="SIGMA L-DEPENDENT TRANSCRIPTIONAL REGULATOR YPLP-RELATED"/>
    <property type="match status" value="1"/>
</dbReference>
<feature type="modified residue" description="4-aspartylphosphate" evidence="5">
    <location>
        <position position="66"/>
    </location>
</feature>
<dbReference type="InterPro" id="IPR011006">
    <property type="entry name" value="CheY-like_superfamily"/>
</dbReference>
<dbReference type="InterPro" id="IPR001789">
    <property type="entry name" value="Sig_transdc_resp-reg_receiver"/>
</dbReference>
<dbReference type="OrthoDB" id="9771372at2"/>
<dbReference type="Pfam" id="PF02954">
    <property type="entry name" value="HTH_8"/>
    <property type="match status" value="1"/>
</dbReference>
<dbReference type="GO" id="GO:0006355">
    <property type="term" value="P:regulation of DNA-templated transcription"/>
    <property type="evidence" value="ECO:0007669"/>
    <property type="project" value="InterPro"/>
</dbReference>
<keyword evidence="9" id="KW-1185">Reference proteome</keyword>
<dbReference type="Proteomes" id="UP000316330">
    <property type="component" value="Unassembled WGS sequence"/>
</dbReference>
<name>A0A559JC20_9BACL</name>
<dbReference type="InterPro" id="IPR027417">
    <property type="entry name" value="P-loop_NTPase"/>
</dbReference>
<dbReference type="InterPro" id="IPR002197">
    <property type="entry name" value="HTH_Fis"/>
</dbReference>
<evidence type="ECO:0000256" key="5">
    <source>
        <dbReference type="PROSITE-ProRule" id="PRU00169"/>
    </source>
</evidence>
<dbReference type="InterPro" id="IPR009057">
    <property type="entry name" value="Homeodomain-like_sf"/>
</dbReference>
<gene>
    <name evidence="8" type="ORF">FPZ45_18995</name>
</gene>
<dbReference type="PRINTS" id="PR01590">
    <property type="entry name" value="HTHFIS"/>
</dbReference>
<dbReference type="SUPFAM" id="SSF52540">
    <property type="entry name" value="P-loop containing nucleoside triphosphate hydrolases"/>
    <property type="match status" value="1"/>
</dbReference>
<dbReference type="Gene3D" id="1.10.10.60">
    <property type="entry name" value="Homeodomain-like"/>
    <property type="match status" value="1"/>
</dbReference>
<evidence type="ECO:0000256" key="4">
    <source>
        <dbReference type="ARBA" id="ARBA00023163"/>
    </source>
</evidence>
<dbReference type="InterPro" id="IPR025662">
    <property type="entry name" value="Sigma_54_int_dom_ATP-bd_1"/>
</dbReference>
<dbReference type="Pfam" id="PF00158">
    <property type="entry name" value="Sigma54_activat"/>
    <property type="match status" value="1"/>
</dbReference>
<dbReference type="SUPFAM" id="SSF52172">
    <property type="entry name" value="CheY-like"/>
    <property type="match status" value="1"/>
</dbReference>
<dbReference type="InterPro" id="IPR058031">
    <property type="entry name" value="AAA_lid_NorR"/>
</dbReference>
<dbReference type="PROSITE" id="PS00675">
    <property type="entry name" value="SIGMA54_INTERACT_1"/>
    <property type="match status" value="1"/>
</dbReference>
<accession>A0A559JC20</accession>
<keyword evidence="5" id="KW-0597">Phosphoprotein</keyword>
<dbReference type="CDD" id="cd00009">
    <property type="entry name" value="AAA"/>
    <property type="match status" value="1"/>
</dbReference>
<dbReference type="AlphaFoldDB" id="A0A559JC20"/>
<dbReference type="GO" id="GO:0005524">
    <property type="term" value="F:ATP binding"/>
    <property type="evidence" value="ECO:0007669"/>
    <property type="project" value="UniProtKB-KW"/>
</dbReference>
<protein>
    <submittedName>
        <fullName evidence="8">Sigma-54-dependent Fis family transcriptional regulator</fullName>
    </submittedName>
</protein>
<keyword evidence="2" id="KW-0067">ATP-binding</keyword>
<keyword evidence="3" id="KW-0805">Transcription regulation</keyword>
<comment type="caution">
    <text evidence="8">The sequence shown here is derived from an EMBL/GenBank/DDBJ whole genome shotgun (WGS) entry which is preliminary data.</text>
</comment>
<dbReference type="PROSITE" id="PS00676">
    <property type="entry name" value="SIGMA54_INTERACT_2"/>
    <property type="match status" value="1"/>
</dbReference>
<dbReference type="PANTHER" id="PTHR32071">
    <property type="entry name" value="TRANSCRIPTIONAL REGULATORY PROTEIN"/>
    <property type="match status" value="1"/>
</dbReference>
<feature type="domain" description="Sigma-54 factor interaction" evidence="6">
    <location>
        <begin position="141"/>
        <end position="357"/>
    </location>
</feature>
<dbReference type="Gene3D" id="3.40.50.300">
    <property type="entry name" value="P-loop containing nucleotide triphosphate hydrolases"/>
    <property type="match status" value="1"/>
</dbReference>
<dbReference type="InterPro" id="IPR003593">
    <property type="entry name" value="AAA+_ATPase"/>
</dbReference>
<evidence type="ECO:0000256" key="3">
    <source>
        <dbReference type="ARBA" id="ARBA00023015"/>
    </source>
</evidence>
<reference evidence="8 9" key="1">
    <citation type="submission" date="2019-07" db="EMBL/GenBank/DDBJ databases">
        <authorList>
            <person name="Kim J."/>
        </authorList>
    </citation>
    <scope>NUCLEOTIDE SEQUENCE [LARGE SCALE GENOMIC DNA]</scope>
    <source>
        <strain evidence="8 9">G13</strain>
    </source>
</reference>
<organism evidence="8 9">
    <name type="scientific">Cohnella terricola</name>
    <dbReference type="NCBI Taxonomy" id="1289167"/>
    <lineage>
        <taxon>Bacteria</taxon>
        <taxon>Bacillati</taxon>
        <taxon>Bacillota</taxon>
        <taxon>Bacilli</taxon>
        <taxon>Bacillales</taxon>
        <taxon>Paenibacillaceae</taxon>
        <taxon>Cohnella</taxon>
    </lineage>
</organism>
<dbReference type="PROSITE" id="PS50045">
    <property type="entry name" value="SIGMA54_INTERACT_4"/>
    <property type="match status" value="1"/>
</dbReference>
<dbReference type="InterPro" id="IPR025943">
    <property type="entry name" value="Sigma_54_int_dom_ATP-bd_2"/>
</dbReference>
<evidence type="ECO:0000259" key="7">
    <source>
        <dbReference type="PROSITE" id="PS50110"/>
    </source>
</evidence>
<dbReference type="EMBL" id="VNJJ01000012">
    <property type="protein sequence ID" value="TVX97419.1"/>
    <property type="molecule type" value="Genomic_DNA"/>
</dbReference>
<dbReference type="Gene3D" id="3.40.50.2300">
    <property type="match status" value="1"/>
</dbReference>
<dbReference type="Pfam" id="PF00072">
    <property type="entry name" value="Response_reg"/>
    <property type="match status" value="1"/>
</dbReference>
<evidence type="ECO:0000256" key="2">
    <source>
        <dbReference type="ARBA" id="ARBA00022840"/>
    </source>
</evidence>
<dbReference type="SUPFAM" id="SSF46689">
    <property type="entry name" value="Homeodomain-like"/>
    <property type="match status" value="1"/>
</dbReference>
<dbReference type="SMART" id="SM00448">
    <property type="entry name" value="REC"/>
    <property type="match status" value="1"/>
</dbReference>
<dbReference type="GO" id="GO:0043565">
    <property type="term" value="F:sequence-specific DNA binding"/>
    <property type="evidence" value="ECO:0007669"/>
    <property type="project" value="InterPro"/>
</dbReference>
<dbReference type="GO" id="GO:0000160">
    <property type="term" value="P:phosphorelay signal transduction system"/>
    <property type="evidence" value="ECO:0007669"/>
    <property type="project" value="InterPro"/>
</dbReference>
<proteinExistence type="predicted"/>
<keyword evidence="1" id="KW-0547">Nucleotide-binding</keyword>
<dbReference type="Gene3D" id="1.10.8.60">
    <property type="match status" value="1"/>
</dbReference>
<evidence type="ECO:0000259" key="6">
    <source>
        <dbReference type="PROSITE" id="PS50045"/>
    </source>
</evidence>
<evidence type="ECO:0000313" key="9">
    <source>
        <dbReference type="Proteomes" id="UP000316330"/>
    </source>
</evidence>
<dbReference type="SMART" id="SM00382">
    <property type="entry name" value="AAA"/>
    <property type="match status" value="1"/>
</dbReference>
<keyword evidence="4" id="KW-0804">Transcription</keyword>
<evidence type="ECO:0000256" key="1">
    <source>
        <dbReference type="ARBA" id="ARBA00022741"/>
    </source>
</evidence>
<sequence>MSVPARPEGGRTMTAPGVLIVDDEIKLCRNIALKLRREGYATYEAYDGKAAIRKLQQHAIRVMILDFMLTDMTGLDVLKKVKELSPQTKVYMLTAYGNVENAVLAMKWGASDYLNKPFDLKQLAEIVEDAYRSMDDNSGEVVFKSPKMQAVRGILDRINTTNAPVLLYGESGAGKTTLARWIHNRSGRKEQPFLYVNCGSMPEGMLERELFGASGKAVAADGGTLFLDEIGSLTPLNQAHLYCLLKDGSFLATDTQERVSVNVRMITSTGRPIKQLVKEGRFRDDLYYLLNLVELELPSLRERKEDIPLLAEQKLAQLNAKYGKPLTISDELMRILIDMPWQGNISELMNLIERMHLLKMNGAIDVEDMPSSLAGLSARTIEELQLEGKLYDVLEEVEGRMIVDALGKTGGNQSRAAELLGISRNALIYKMKRIER</sequence>